<proteinExistence type="predicted"/>
<accession>A0ABD2IKF1</accession>
<dbReference type="Proteomes" id="UP001620626">
    <property type="component" value="Unassembled WGS sequence"/>
</dbReference>
<gene>
    <name evidence="1" type="ORF">niasHT_036540</name>
</gene>
<organism evidence="1 2">
    <name type="scientific">Heterodera trifolii</name>
    <dbReference type="NCBI Taxonomy" id="157864"/>
    <lineage>
        <taxon>Eukaryota</taxon>
        <taxon>Metazoa</taxon>
        <taxon>Ecdysozoa</taxon>
        <taxon>Nematoda</taxon>
        <taxon>Chromadorea</taxon>
        <taxon>Rhabditida</taxon>
        <taxon>Tylenchina</taxon>
        <taxon>Tylenchomorpha</taxon>
        <taxon>Tylenchoidea</taxon>
        <taxon>Heteroderidae</taxon>
        <taxon>Heteroderinae</taxon>
        <taxon>Heterodera</taxon>
    </lineage>
</organism>
<dbReference type="AlphaFoldDB" id="A0ABD2IKF1"/>
<evidence type="ECO:0000313" key="2">
    <source>
        <dbReference type="Proteomes" id="UP001620626"/>
    </source>
</evidence>
<sequence length="116" mass="12849">MAHCPRCDKCLPGYLRVPNFGCRFCDECVYALAQGTDAMNERLAHLRHLLSNVSSEALTGARLNRVQKQRNELEPLLDRVVAANDPEAAELSDIIGPTIITLKVGGALIYLLFLRL</sequence>
<comment type="caution">
    <text evidence="1">The sequence shown here is derived from an EMBL/GenBank/DDBJ whole genome shotgun (WGS) entry which is preliminary data.</text>
</comment>
<dbReference type="EMBL" id="JBICBT010001159">
    <property type="protein sequence ID" value="KAL3080594.1"/>
    <property type="molecule type" value="Genomic_DNA"/>
</dbReference>
<protein>
    <submittedName>
        <fullName evidence="1">Uncharacterized protein</fullName>
    </submittedName>
</protein>
<evidence type="ECO:0000313" key="1">
    <source>
        <dbReference type="EMBL" id="KAL3080594.1"/>
    </source>
</evidence>
<reference evidence="1 2" key="1">
    <citation type="submission" date="2024-10" db="EMBL/GenBank/DDBJ databases">
        <authorList>
            <person name="Kim D."/>
        </authorList>
    </citation>
    <scope>NUCLEOTIDE SEQUENCE [LARGE SCALE GENOMIC DNA]</scope>
    <source>
        <strain evidence="1">BH-2024</strain>
    </source>
</reference>
<name>A0ABD2IKF1_9BILA</name>
<keyword evidence="2" id="KW-1185">Reference proteome</keyword>